<evidence type="ECO:0000256" key="1">
    <source>
        <dbReference type="SAM" id="MobiDB-lite"/>
    </source>
</evidence>
<keyword evidence="3" id="KW-1185">Reference proteome</keyword>
<feature type="non-terminal residue" evidence="2">
    <location>
        <position position="1"/>
    </location>
</feature>
<evidence type="ECO:0000313" key="3">
    <source>
        <dbReference type="Proteomes" id="UP000041254"/>
    </source>
</evidence>
<dbReference type="VEuPathDB" id="CryptoDB:Vbra_23019"/>
<accession>A0A0G4GP82</accession>
<evidence type="ECO:0000313" key="2">
    <source>
        <dbReference type="EMBL" id="CEM32095.1"/>
    </source>
</evidence>
<dbReference type="EMBL" id="CDMY01000747">
    <property type="protein sequence ID" value="CEM32095.1"/>
    <property type="molecule type" value="Genomic_DNA"/>
</dbReference>
<dbReference type="Proteomes" id="UP000041254">
    <property type="component" value="Unassembled WGS sequence"/>
</dbReference>
<feature type="region of interest" description="Disordered" evidence="1">
    <location>
        <begin position="37"/>
        <end position="312"/>
    </location>
</feature>
<sequence>PPPEGRHNSQVEALLEGLHNRAVRTSLDISRLAYKVGRSNTWARRSEQTARRIATKQGTAGQPDTPRAPSDMDPSVPPHPHECLPRKAARPAATSGRIPTGDNVQKGRSAIHARTETIPGDLPARKPHAARITLRRPVLQRTGRKIVQREWTPPPSPPADTGDGWVTPPFDGPASDGWISPPSSLGDPMETDEPQGTQPGLTREKQERIERNRAEAEERKKRKREEELREKIAQGRAAAAERKKRKQEERRKAQEEGRTLPPVAPQPPPRQPSTREAALNQRAINQAIHCSERPKRPSVVLPPPAGDDRMDE</sequence>
<gene>
    <name evidence="2" type="ORF">Vbra_23019</name>
</gene>
<dbReference type="AlphaFoldDB" id="A0A0G4GP82"/>
<dbReference type="InParanoid" id="A0A0G4GP82"/>
<proteinExistence type="predicted"/>
<name>A0A0G4GP82_VITBC</name>
<feature type="compositionally biased region" description="Basic and acidic residues" evidence="1">
    <location>
        <begin position="202"/>
        <end position="233"/>
    </location>
</feature>
<feature type="compositionally biased region" description="Pro residues" evidence="1">
    <location>
        <begin position="262"/>
        <end position="271"/>
    </location>
</feature>
<feature type="compositionally biased region" description="Basic and acidic residues" evidence="1">
    <location>
        <begin position="246"/>
        <end position="258"/>
    </location>
</feature>
<reference evidence="2 3" key="1">
    <citation type="submission" date="2014-11" db="EMBL/GenBank/DDBJ databases">
        <authorList>
            <person name="Zhu J."/>
            <person name="Qi W."/>
            <person name="Song R."/>
        </authorList>
    </citation>
    <scope>NUCLEOTIDE SEQUENCE [LARGE SCALE GENOMIC DNA]</scope>
</reference>
<protein>
    <submittedName>
        <fullName evidence="2">Uncharacterized protein</fullName>
    </submittedName>
</protein>
<organism evidence="2 3">
    <name type="scientific">Vitrella brassicaformis (strain CCMP3155)</name>
    <dbReference type="NCBI Taxonomy" id="1169540"/>
    <lineage>
        <taxon>Eukaryota</taxon>
        <taxon>Sar</taxon>
        <taxon>Alveolata</taxon>
        <taxon>Colpodellida</taxon>
        <taxon>Vitrellaceae</taxon>
        <taxon>Vitrella</taxon>
    </lineage>
</organism>